<proteinExistence type="predicted"/>
<dbReference type="PANTHER" id="PTHR14074:SF16">
    <property type="entry name" value="ANTIVIRAL INNATE IMMUNE RESPONSE RECEPTOR RIG-I"/>
    <property type="match status" value="1"/>
</dbReference>
<dbReference type="PROSITE" id="PS51789">
    <property type="entry name" value="RLR_CTR"/>
    <property type="match status" value="1"/>
</dbReference>
<feature type="non-terminal residue" evidence="3">
    <location>
        <position position="1"/>
    </location>
</feature>
<dbReference type="Proteomes" id="UP001519460">
    <property type="component" value="Unassembled WGS sequence"/>
</dbReference>
<name>A0ABD0J8J5_9CAEN</name>
<keyword evidence="4" id="KW-1185">Reference proteome</keyword>
<sequence length="212" mass="25298">RARAEDSQFVTLAGKDRSVQQKDEINLIREMMTRSAIHELQQDMKEKPEQCRQSRVKIQREEKTKRDYDRNHKKGREKKEGEFELRCRKCDAYACLSSHIRTIKTKHHVVIQPDFRERFNEKPHPKPVFYDSMQMKYKLFCKSCGEHWGNANLYEEAKFPVLKIDAFIVTDDYGRRDAPKKWKDAKFKVQELNPAEQEQYYKDAMNAGYVAE</sequence>
<comment type="caution">
    <text evidence="3">The sequence shown here is derived from an EMBL/GenBank/DDBJ whole genome shotgun (WGS) entry which is preliminary data.</text>
</comment>
<evidence type="ECO:0000259" key="2">
    <source>
        <dbReference type="PROSITE" id="PS51789"/>
    </source>
</evidence>
<feature type="region of interest" description="Disordered" evidence="1">
    <location>
        <begin position="40"/>
        <end position="75"/>
    </location>
</feature>
<gene>
    <name evidence="3" type="ORF">BaRGS_00037500</name>
</gene>
<feature type="domain" description="RLR CTR" evidence="2">
    <location>
        <begin position="73"/>
        <end position="199"/>
    </location>
</feature>
<dbReference type="EMBL" id="JACVVK020000563">
    <property type="protein sequence ID" value="KAK7465962.1"/>
    <property type="molecule type" value="Genomic_DNA"/>
</dbReference>
<evidence type="ECO:0000256" key="1">
    <source>
        <dbReference type="SAM" id="MobiDB-lite"/>
    </source>
</evidence>
<accession>A0ABD0J8J5</accession>
<dbReference type="PANTHER" id="PTHR14074">
    <property type="entry name" value="HELICASE WITH DEATH DOMAIN-RELATED"/>
    <property type="match status" value="1"/>
</dbReference>
<evidence type="ECO:0000313" key="3">
    <source>
        <dbReference type="EMBL" id="KAK7465962.1"/>
    </source>
</evidence>
<dbReference type="Gene3D" id="2.170.150.30">
    <property type="entry name" value="RIG-I-like receptor, C-terminal regulatory domain"/>
    <property type="match status" value="1"/>
</dbReference>
<dbReference type="AlphaFoldDB" id="A0ABD0J8J5"/>
<dbReference type="InterPro" id="IPR021673">
    <property type="entry name" value="RLR_CTR"/>
</dbReference>
<organism evidence="3 4">
    <name type="scientific">Batillaria attramentaria</name>
    <dbReference type="NCBI Taxonomy" id="370345"/>
    <lineage>
        <taxon>Eukaryota</taxon>
        <taxon>Metazoa</taxon>
        <taxon>Spiralia</taxon>
        <taxon>Lophotrochozoa</taxon>
        <taxon>Mollusca</taxon>
        <taxon>Gastropoda</taxon>
        <taxon>Caenogastropoda</taxon>
        <taxon>Sorbeoconcha</taxon>
        <taxon>Cerithioidea</taxon>
        <taxon>Batillariidae</taxon>
        <taxon>Batillaria</taxon>
    </lineage>
</organism>
<reference evidence="3 4" key="1">
    <citation type="journal article" date="2023" name="Sci. Data">
        <title>Genome assembly of the Korean intertidal mud-creeper Batillaria attramentaria.</title>
        <authorList>
            <person name="Patra A.K."/>
            <person name="Ho P.T."/>
            <person name="Jun S."/>
            <person name="Lee S.J."/>
            <person name="Kim Y."/>
            <person name="Won Y.J."/>
        </authorList>
    </citation>
    <scope>NUCLEOTIDE SEQUENCE [LARGE SCALE GENOMIC DNA]</scope>
    <source>
        <strain evidence="3">Wonlab-2016</strain>
    </source>
</reference>
<evidence type="ECO:0000313" key="4">
    <source>
        <dbReference type="Proteomes" id="UP001519460"/>
    </source>
</evidence>
<dbReference type="InterPro" id="IPR038557">
    <property type="entry name" value="RLR_C_sf"/>
</dbReference>
<dbReference type="Pfam" id="PF11648">
    <property type="entry name" value="RIG-I_C-RD"/>
    <property type="match status" value="1"/>
</dbReference>
<feature type="compositionally biased region" description="Basic and acidic residues" evidence="1">
    <location>
        <begin position="40"/>
        <end position="70"/>
    </location>
</feature>
<protein>
    <recommendedName>
        <fullName evidence="2">RLR CTR domain-containing protein</fullName>
    </recommendedName>
</protein>
<dbReference type="InterPro" id="IPR051363">
    <property type="entry name" value="RLR_Helicase"/>
</dbReference>